<dbReference type="PATRIC" id="fig|218284.4.peg.4118"/>
<dbReference type="Gene3D" id="3.40.50.2300">
    <property type="match status" value="1"/>
</dbReference>
<protein>
    <submittedName>
        <fullName evidence="11">Transcriptional regulator</fullName>
    </submittedName>
</protein>
<dbReference type="FunFam" id="3.40.50.2300:FF:000001">
    <property type="entry name" value="DNA-binding response regulator PhoB"/>
    <property type="match status" value="1"/>
</dbReference>
<dbReference type="InterPro" id="IPR036388">
    <property type="entry name" value="WH-like_DNA-bd_sf"/>
</dbReference>
<evidence type="ECO:0000256" key="2">
    <source>
        <dbReference type="ARBA" id="ARBA00022553"/>
    </source>
</evidence>
<evidence type="ECO:0000313" key="11">
    <source>
        <dbReference type="EMBL" id="KPL59256.1"/>
    </source>
</evidence>
<evidence type="ECO:0000256" key="3">
    <source>
        <dbReference type="ARBA" id="ARBA00023012"/>
    </source>
</evidence>
<dbReference type="InterPro" id="IPR016032">
    <property type="entry name" value="Sig_transdc_resp-reg_C-effctor"/>
</dbReference>
<dbReference type="Gene3D" id="6.10.250.690">
    <property type="match status" value="1"/>
</dbReference>
<dbReference type="InterPro" id="IPR039420">
    <property type="entry name" value="WalR-like"/>
</dbReference>
<feature type="domain" description="Response regulatory" evidence="9">
    <location>
        <begin position="5"/>
        <end position="119"/>
    </location>
</feature>
<dbReference type="Pfam" id="PF00486">
    <property type="entry name" value="Trans_reg_C"/>
    <property type="match status" value="1"/>
</dbReference>
<evidence type="ECO:0000259" key="10">
    <source>
        <dbReference type="PROSITE" id="PS51755"/>
    </source>
</evidence>
<dbReference type="Gene3D" id="1.10.10.10">
    <property type="entry name" value="Winged helix-like DNA-binding domain superfamily/Winged helix DNA-binding domain"/>
    <property type="match status" value="1"/>
</dbReference>
<evidence type="ECO:0000256" key="8">
    <source>
        <dbReference type="PROSITE-ProRule" id="PRU01091"/>
    </source>
</evidence>
<comment type="caution">
    <text evidence="11">The sequence shown here is derived from an EMBL/GenBank/DDBJ whole genome shotgun (WGS) entry which is preliminary data.</text>
</comment>
<accession>A0A0P6WP26</accession>
<dbReference type="GO" id="GO:0000976">
    <property type="term" value="F:transcription cis-regulatory region binding"/>
    <property type="evidence" value="ECO:0007669"/>
    <property type="project" value="TreeGrafter"/>
</dbReference>
<keyword evidence="3" id="KW-0902">Two-component regulatory system</keyword>
<dbReference type="GO" id="GO:0000156">
    <property type="term" value="F:phosphorelay response regulator activity"/>
    <property type="evidence" value="ECO:0007669"/>
    <property type="project" value="TreeGrafter"/>
</dbReference>
<proteinExistence type="predicted"/>
<evidence type="ECO:0000256" key="6">
    <source>
        <dbReference type="ARBA" id="ARBA00023163"/>
    </source>
</evidence>
<evidence type="ECO:0000256" key="5">
    <source>
        <dbReference type="ARBA" id="ARBA00023125"/>
    </source>
</evidence>
<dbReference type="InterPro" id="IPR001867">
    <property type="entry name" value="OmpR/PhoB-type_DNA-bd"/>
</dbReference>
<dbReference type="SMART" id="SM00448">
    <property type="entry name" value="REC"/>
    <property type="match status" value="1"/>
</dbReference>
<dbReference type="SMART" id="SM00862">
    <property type="entry name" value="Trans_reg_C"/>
    <property type="match status" value="1"/>
</dbReference>
<dbReference type="EMBL" id="LIXZ01000008">
    <property type="protein sequence ID" value="KPL59256.1"/>
    <property type="molecule type" value="Genomic_DNA"/>
</dbReference>
<gene>
    <name evidence="11" type="ORF">AM506_12070</name>
</gene>
<dbReference type="PROSITE" id="PS51755">
    <property type="entry name" value="OMPR_PHOB"/>
    <property type="match status" value="1"/>
</dbReference>
<evidence type="ECO:0000256" key="4">
    <source>
        <dbReference type="ARBA" id="ARBA00023015"/>
    </source>
</evidence>
<keyword evidence="5 8" id="KW-0238">DNA-binding</keyword>
<feature type="modified residue" description="4-aspartylphosphate" evidence="7">
    <location>
        <position position="55"/>
    </location>
</feature>
<evidence type="ECO:0000259" key="9">
    <source>
        <dbReference type="PROSITE" id="PS50110"/>
    </source>
</evidence>
<keyword evidence="2 7" id="KW-0597">Phosphoprotein</keyword>
<dbReference type="RefSeq" id="WP_060672749.1">
    <property type="nucleotide sequence ID" value="NZ_LIXZ01000008.1"/>
</dbReference>
<dbReference type="Proteomes" id="UP000050398">
    <property type="component" value="Unassembled WGS sequence"/>
</dbReference>
<dbReference type="GO" id="GO:0006355">
    <property type="term" value="P:regulation of DNA-templated transcription"/>
    <property type="evidence" value="ECO:0007669"/>
    <property type="project" value="InterPro"/>
</dbReference>
<dbReference type="SUPFAM" id="SSF46894">
    <property type="entry name" value="C-terminal effector domain of the bipartite response regulators"/>
    <property type="match status" value="1"/>
</dbReference>
<dbReference type="OrthoDB" id="9790442at2"/>
<dbReference type="PANTHER" id="PTHR48111:SF52">
    <property type="entry name" value="TRANSCRIPTIONAL REGULATORY PROTEIN YVRH"/>
    <property type="match status" value="1"/>
</dbReference>
<keyword evidence="6" id="KW-0804">Transcription</keyword>
<dbReference type="FunFam" id="1.10.10.10:FF:000018">
    <property type="entry name" value="DNA-binding response regulator ResD"/>
    <property type="match status" value="1"/>
</dbReference>
<dbReference type="InterPro" id="IPR001789">
    <property type="entry name" value="Sig_transdc_resp-reg_receiver"/>
</dbReference>
<reference evidence="11 12" key="1">
    <citation type="submission" date="2015-08" db="EMBL/GenBank/DDBJ databases">
        <title>Draft Genome Sequence of Bacillus vietnamensis UCD-SED5.</title>
        <authorList>
            <person name="Lee R.D."/>
            <person name="Jospin G."/>
            <person name="Lang J.M."/>
            <person name="Coil D.A."/>
            <person name="Eisen J.A."/>
        </authorList>
    </citation>
    <scope>NUCLEOTIDE SEQUENCE [LARGE SCALE GENOMIC DNA]</scope>
    <source>
        <strain evidence="11 12">UCD-SED5</strain>
    </source>
</reference>
<dbReference type="SUPFAM" id="SSF52172">
    <property type="entry name" value="CheY-like"/>
    <property type="match status" value="1"/>
</dbReference>
<dbReference type="PANTHER" id="PTHR48111">
    <property type="entry name" value="REGULATOR OF RPOS"/>
    <property type="match status" value="1"/>
</dbReference>
<evidence type="ECO:0000256" key="1">
    <source>
        <dbReference type="ARBA" id="ARBA00004496"/>
    </source>
</evidence>
<comment type="subcellular location">
    <subcellularLocation>
        <location evidence="1">Cytoplasm</location>
    </subcellularLocation>
</comment>
<dbReference type="GO" id="GO:0032993">
    <property type="term" value="C:protein-DNA complex"/>
    <property type="evidence" value="ECO:0007669"/>
    <property type="project" value="TreeGrafter"/>
</dbReference>
<dbReference type="InterPro" id="IPR011006">
    <property type="entry name" value="CheY-like_superfamily"/>
</dbReference>
<evidence type="ECO:0000256" key="7">
    <source>
        <dbReference type="PROSITE-ProRule" id="PRU00169"/>
    </source>
</evidence>
<sequence length="237" mass="27276">METGKILIVDDEVDILNMIKLVLKKEGFQSVETCTTGEEAIRLIEGTRYDLILLDVMLPDMQGYEICSRIRKTSKAPIFFISARNSDLDKLTGFTHGGDDYITKPFNPLEVAARVKVQMKRYLDSQGEKEDGEILDFGQFKLNTKSAELWVEDELVPCSAQVYNLLLFFCKNTDRIFSKEQLYHQVWKDHLLMDDNTVMVHIRKIREKIEKNPSNPIYLKTVRGLGYKLVSGKNTTL</sequence>
<dbReference type="AlphaFoldDB" id="A0A0P6WP26"/>
<dbReference type="CDD" id="cd17574">
    <property type="entry name" value="REC_OmpR"/>
    <property type="match status" value="1"/>
</dbReference>
<name>A0A0P6WP26_9BACI</name>
<organism evidence="11 12">
    <name type="scientific">Rossellomorea vietnamensis</name>
    <dbReference type="NCBI Taxonomy" id="218284"/>
    <lineage>
        <taxon>Bacteria</taxon>
        <taxon>Bacillati</taxon>
        <taxon>Bacillota</taxon>
        <taxon>Bacilli</taxon>
        <taxon>Bacillales</taxon>
        <taxon>Bacillaceae</taxon>
        <taxon>Rossellomorea</taxon>
    </lineage>
</organism>
<evidence type="ECO:0000313" key="12">
    <source>
        <dbReference type="Proteomes" id="UP000050398"/>
    </source>
</evidence>
<keyword evidence="4" id="KW-0805">Transcription regulation</keyword>
<feature type="domain" description="OmpR/PhoB-type" evidence="10">
    <location>
        <begin position="132"/>
        <end position="231"/>
    </location>
</feature>
<dbReference type="CDD" id="cd00383">
    <property type="entry name" value="trans_reg_C"/>
    <property type="match status" value="1"/>
</dbReference>
<dbReference type="GO" id="GO:0005829">
    <property type="term" value="C:cytosol"/>
    <property type="evidence" value="ECO:0007669"/>
    <property type="project" value="TreeGrafter"/>
</dbReference>
<feature type="DNA-binding region" description="OmpR/PhoB-type" evidence="8">
    <location>
        <begin position="132"/>
        <end position="231"/>
    </location>
</feature>
<dbReference type="PROSITE" id="PS50110">
    <property type="entry name" value="RESPONSE_REGULATORY"/>
    <property type="match status" value="1"/>
</dbReference>
<dbReference type="Pfam" id="PF00072">
    <property type="entry name" value="Response_reg"/>
    <property type="match status" value="1"/>
</dbReference>